<evidence type="ECO:0000313" key="2">
    <source>
        <dbReference type="EMBL" id="PLW26205.1"/>
    </source>
</evidence>
<feature type="compositionally biased region" description="Basic and acidic residues" evidence="1">
    <location>
        <begin position="152"/>
        <end position="164"/>
    </location>
</feature>
<name>A0A2N5TL28_9BASI</name>
<feature type="compositionally biased region" description="Acidic residues" evidence="1">
    <location>
        <begin position="92"/>
        <end position="123"/>
    </location>
</feature>
<dbReference type="EMBL" id="PGCI01000478">
    <property type="protein sequence ID" value="PLW26205.1"/>
    <property type="molecule type" value="Genomic_DNA"/>
</dbReference>
<evidence type="ECO:0000313" key="3">
    <source>
        <dbReference type="Proteomes" id="UP000235392"/>
    </source>
</evidence>
<feature type="region of interest" description="Disordered" evidence="1">
    <location>
        <begin position="23"/>
        <end position="171"/>
    </location>
</feature>
<protein>
    <submittedName>
        <fullName evidence="2">Uncharacterized protein</fullName>
    </submittedName>
</protein>
<proteinExistence type="predicted"/>
<gene>
    <name evidence="2" type="ORF">PCASD_23671</name>
</gene>
<dbReference type="AlphaFoldDB" id="A0A2N5TL28"/>
<feature type="compositionally biased region" description="Polar residues" evidence="1">
    <location>
        <begin position="124"/>
        <end position="151"/>
    </location>
</feature>
<dbReference type="Proteomes" id="UP000235392">
    <property type="component" value="Unassembled WGS sequence"/>
</dbReference>
<comment type="caution">
    <text evidence="2">The sequence shown here is derived from an EMBL/GenBank/DDBJ whole genome shotgun (WGS) entry which is preliminary data.</text>
</comment>
<reference evidence="2 3" key="1">
    <citation type="submission" date="2017-11" db="EMBL/GenBank/DDBJ databases">
        <title>De novo assembly and phasing of dikaryotic genomes from two isolates of Puccinia coronata f. sp. avenae, the causal agent of oat crown rust.</title>
        <authorList>
            <person name="Miller M.E."/>
            <person name="Zhang Y."/>
            <person name="Omidvar V."/>
            <person name="Sperschneider J."/>
            <person name="Schwessinger B."/>
            <person name="Raley C."/>
            <person name="Palmer J.M."/>
            <person name="Garnica D."/>
            <person name="Upadhyaya N."/>
            <person name="Rathjen J."/>
            <person name="Taylor J.M."/>
            <person name="Park R.F."/>
            <person name="Dodds P.N."/>
            <person name="Hirsch C.D."/>
            <person name="Kianian S.F."/>
            <person name="Figueroa M."/>
        </authorList>
    </citation>
    <scope>NUCLEOTIDE SEQUENCE [LARGE SCALE GENOMIC DNA]</scope>
    <source>
        <strain evidence="2">12SD80</strain>
    </source>
</reference>
<sequence>MSLHQALQSAELLTIQSWRLLYSPGDSNSSNTASHKESGAIHHQGLAQMNQDTCDAQAQQAGAEAEEGDGQKRANELDDDNDGVAVVFKDDENGDESDEDEFEICDNSDSEEDSDDEENDNQEGTDFNHQQIDSTNQIIIGSDSNNPASSDLKNRKGTLPEKLARMAASEF</sequence>
<organism evidence="2 3">
    <name type="scientific">Puccinia coronata f. sp. avenae</name>
    <dbReference type="NCBI Taxonomy" id="200324"/>
    <lineage>
        <taxon>Eukaryota</taxon>
        <taxon>Fungi</taxon>
        <taxon>Dikarya</taxon>
        <taxon>Basidiomycota</taxon>
        <taxon>Pucciniomycotina</taxon>
        <taxon>Pucciniomycetes</taxon>
        <taxon>Pucciniales</taxon>
        <taxon>Pucciniaceae</taxon>
        <taxon>Puccinia</taxon>
    </lineage>
</organism>
<evidence type="ECO:0000256" key="1">
    <source>
        <dbReference type="SAM" id="MobiDB-lite"/>
    </source>
</evidence>
<accession>A0A2N5TL28</accession>